<dbReference type="InterPro" id="IPR043128">
    <property type="entry name" value="Rev_trsase/Diguanyl_cyclase"/>
</dbReference>
<sequence>MDNKQLTVLTLLDFSNAFNTVDFDVLLAILRSLNISPSVIDWFRSYLQGRRQRIRVEETYSSWCDISAGVPQGGVLSPLLFSVFINSITQKLSSLYHMYADDVQIYTQTSLENLPTAVSRMNKDLSVILEWSRSYGLTVNPKKSQVIIIGSRNLISRVDWFSLPPIEFNSFIVPYSDSVRNLGVTMDSTLSWTNHLKEVSRKTFASLGSLRRLQFFLPIPTKIMLAQTLLLPILDYADASFVNLTDDQLNKLERLQNISIRFIFGLRKYDHVSQFRSRLKWLPIRLRRNLHILSILYCVLFFPSSPPYLKEKFEFVGRPGEVLRTARKLILRVPSHNSSFFHRSFTVQAVKLWNALPLEIREAQSITIFKKLVKDHFLSASADL</sequence>
<feature type="domain" description="Reverse transcriptase" evidence="1">
    <location>
        <begin position="1"/>
        <end position="186"/>
    </location>
</feature>
<evidence type="ECO:0000313" key="3">
    <source>
        <dbReference type="Proteomes" id="UP000838756"/>
    </source>
</evidence>
<gene>
    <name evidence="2" type="primary">jg4072</name>
    <name evidence="2" type="ORF">PAEG_LOCUS17472</name>
</gene>
<dbReference type="PANTHER" id="PTHR33332">
    <property type="entry name" value="REVERSE TRANSCRIPTASE DOMAIN-CONTAINING PROTEIN"/>
    <property type="match status" value="1"/>
</dbReference>
<comment type="caution">
    <text evidence="2">The sequence shown here is derived from an EMBL/GenBank/DDBJ whole genome shotgun (WGS) entry which is preliminary data.</text>
</comment>
<dbReference type="Proteomes" id="UP000838756">
    <property type="component" value="Unassembled WGS sequence"/>
</dbReference>
<protein>
    <submittedName>
        <fullName evidence="2">Jg4072 protein</fullName>
    </submittedName>
</protein>
<dbReference type="SUPFAM" id="SSF56672">
    <property type="entry name" value="DNA/RNA polymerases"/>
    <property type="match status" value="1"/>
</dbReference>
<dbReference type="OrthoDB" id="5953030at2759"/>
<dbReference type="PROSITE" id="PS50878">
    <property type="entry name" value="RT_POL"/>
    <property type="match status" value="1"/>
</dbReference>
<reference evidence="2" key="1">
    <citation type="submission" date="2022-03" db="EMBL/GenBank/DDBJ databases">
        <authorList>
            <person name="Lindestad O."/>
        </authorList>
    </citation>
    <scope>NUCLEOTIDE SEQUENCE</scope>
</reference>
<dbReference type="Pfam" id="PF00078">
    <property type="entry name" value="RVT_1"/>
    <property type="match status" value="1"/>
</dbReference>
<dbReference type="GO" id="GO:0071897">
    <property type="term" value="P:DNA biosynthetic process"/>
    <property type="evidence" value="ECO:0007669"/>
    <property type="project" value="UniProtKB-ARBA"/>
</dbReference>
<name>A0A8S4RSY4_9NEOP</name>
<organism evidence="2 3">
    <name type="scientific">Pararge aegeria aegeria</name>
    <dbReference type="NCBI Taxonomy" id="348720"/>
    <lineage>
        <taxon>Eukaryota</taxon>
        <taxon>Metazoa</taxon>
        <taxon>Ecdysozoa</taxon>
        <taxon>Arthropoda</taxon>
        <taxon>Hexapoda</taxon>
        <taxon>Insecta</taxon>
        <taxon>Pterygota</taxon>
        <taxon>Neoptera</taxon>
        <taxon>Endopterygota</taxon>
        <taxon>Lepidoptera</taxon>
        <taxon>Glossata</taxon>
        <taxon>Ditrysia</taxon>
        <taxon>Papilionoidea</taxon>
        <taxon>Nymphalidae</taxon>
        <taxon>Satyrinae</taxon>
        <taxon>Satyrini</taxon>
        <taxon>Parargina</taxon>
        <taxon>Pararge</taxon>
    </lineage>
</organism>
<dbReference type="EMBL" id="CAKXAJ010025562">
    <property type="protein sequence ID" value="CAH2241001.1"/>
    <property type="molecule type" value="Genomic_DNA"/>
</dbReference>
<dbReference type="InterPro" id="IPR000477">
    <property type="entry name" value="RT_dom"/>
</dbReference>
<accession>A0A8S4RSY4</accession>
<keyword evidence="3" id="KW-1185">Reference proteome</keyword>
<dbReference type="InterPro" id="IPR043502">
    <property type="entry name" value="DNA/RNA_pol_sf"/>
</dbReference>
<evidence type="ECO:0000313" key="2">
    <source>
        <dbReference type="EMBL" id="CAH2241001.1"/>
    </source>
</evidence>
<dbReference type="Gene3D" id="3.30.70.270">
    <property type="match status" value="1"/>
</dbReference>
<evidence type="ECO:0000259" key="1">
    <source>
        <dbReference type="PROSITE" id="PS50878"/>
    </source>
</evidence>
<proteinExistence type="predicted"/>
<dbReference type="AlphaFoldDB" id="A0A8S4RSY4"/>